<evidence type="ECO:0000259" key="3">
    <source>
        <dbReference type="Pfam" id="PF02668"/>
    </source>
</evidence>
<evidence type="ECO:0000256" key="1">
    <source>
        <dbReference type="ARBA" id="ARBA00001954"/>
    </source>
</evidence>
<dbReference type="InterPro" id="IPR042098">
    <property type="entry name" value="TauD-like_sf"/>
</dbReference>
<evidence type="ECO:0000313" key="4">
    <source>
        <dbReference type="EMBL" id="PZT56260.1"/>
    </source>
</evidence>
<proteinExistence type="predicted"/>
<accession>A0A2W6P9C5</accession>
<dbReference type="RefSeq" id="WP_111269759.1">
    <property type="nucleotide sequence ID" value="NZ_CP183972.1"/>
</dbReference>
<dbReference type="PANTHER" id="PTHR10696">
    <property type="entry name" value="GAMMA-BUTYROBETAINE HYDROXYLASE-RELATED"/>
    <property type="match status" value="1"/>
</dbReference>
<dbReference type="InterPro" id="IPR050411">
    <property type="entry name" value="AlphaKG_dependent_hydroxylases"/>
</dbReference>
<dbReference type="AlphaFoldDB" id="A0A2W6P9C5"/>
<dbReference type="EMBL" id="QKWW01000022">
    <property type="protein sequence ID" value="PZT56260.1"/>
    <property type="molecule type" value="Genomic_DNA"/>
</dbReference>
<dbReference type="SUPFAM" id="SSF51197">
    <property type="entry name" value="Clavaminate synthase-like"/>
    <property type="match status" value="1"/>
</dbReference>
<protein>
    <submittedName>
        <fullName evidence="4">TauD/TfdA family dioxygenase</fullName>
    </submittedName>
</protein>
<dbReference type="PANTHER" id="PTHR10696:SF21">
    <property type="entry name" value="TAUD_TFDA-LIKE DOMAIN-CONTAINING PROTEIN"/>
    <property type="match status" value="1"/>
</dbReference>
<dbReference type="GO" id="GO:0051213">
    <property type="term" value="F:dioxygenase activity"/>
    <property type="evidence" value="ECO:0007669"/>
    <property type="project" value="UniProtKB-KW"/>
</dbReference>
<dbReference type="Proteomes" id="UP000249204">
    <property type="component" value="Unassembled WGS sequence"/>
</dbReference>
<comment type="caution">
    <text evidence="4">The sequence shown here is derived from an EMBL/GenBank/DDBJ whole genome shotgun (WGS) entry which is preliminary data.</text>
</comment>
<gene>
    <name evidence="4" type="ORF">DN757_08095</name>
</gene>
<sequence>MKKKFDKGAQMVMQKELVKQSLLTEGQELPLVIKPNIAGLDLNQWYVNNKELVEEKILKHGGILFRGFETKTPESFYRFIDVSCPEPLSYKEGATPRTQVQGKVYTSTEFPNEETIAPHNELSYVMTWPKKIWFASMIVADEGGETPIVDVRKVYNLIDPEIRDVFAEKGWMLVRNYGSGFGQTWQYVFHTESKEEVEQYCQENNMSFHWNEDGTLTTKQVRPAITIHPDTNENLWFNHIAFWHSSSLNEEVRNLMLEEFGEEGLPYQTYYGDGSPIDPSVAAHIRQAYEDATIAFPWQEGDILMLDNMLVAHARNPYQGERKVLVAMGEPVSR</sequence>
<comment type="cofactor">
    <cofactor evidence="1">
        <name>Fe(2+)</name>
        <dbReference type="ChEBI" id="CHEBI:29033"/>
    </cofactor>
</comment>
<dbReference type="Pfam" id="PF02668">
    <property type="entry name" value="TauD"/>
    <property type="match status" value="1"/>
</dbReference>
<dbReference type="Gene3D" id="3.60.130.10">
    <property type="entry name" value="Clavaminate synthase-like"/>
    <property type="match status" value="1"/>
</dbReference>
<keyword evidence="4" id="KW-0223">Dioxygenase</keyword>
<dbReference type="InterPro" id="IPR003819">
    <property type="entry name" value="TauD/TfdA-like"/>
</dbReference>
<keyword evidence="2" id="KW-0560">Oxidoreductase</keyword>
<feature type="domain" description="TauD/TfdA-like" evidence="3">
    <location>
        <begin position="34"/>
        <end position="327"/>
    </location>
</feature>
<name>A0A2W6P9C5_9BACL</name>
<organism evidence="4 5">
    <name type="scientific">Paenibacillus silvae</name>
    <dbReference type="NCBI Taxonomy" id="1325358"/>
    <lineage>
        <taxon>Bacteria</taxon>
        <taxon>Bacillati</taxon>
        <taxon>Bacillota</taxon>
        <taxon>Bacilli</taxon>
        <taxon>Bacillales</taxon>
        <taxon>Paenibacillaceae</taxon>
        <taxon>Paenibacillus</taxon>
    </lineage>
</organism>
<evidence type="ECO:0000256" key="2">
    <source>
        <dbReference type="ARBA" id="ARBA00023002"/>
    </source>
</evidence>
<evidence type="ECO:0000313" key="5">
    <source>
        <dbReference type="Proteomes" id="UP000249204"/>
    </source>
</evidence>
<reference evidence="4 5" key="1">
    <citation type="submission" date="2018-06" db="EMBL/GenBank/DDBJ databases">
        <title>Isolation of heavy metals resistant Paenibacillus silvae NC2 from Gold-Copper mine in ZiJin, China.</title>
        <authorList>
            <person name="Xu J."/>
            <person name="Mazhar H.S."/>
            <person name="Rensing C."/>
        </authorList>
    </citation>
    <scope>NUCLEOTIDE SEQUENCE [LARGE SCALE GENOMIC DNA]</scope>
    <source>
        <strain evidence="4 5">NC2</strain>
    </source>
</reference>